<dbReference type="InterPro" id="IPR051021">
    <property type="entry name" value="Mito_Ser/Thr_phosphatase"/>
</dbReference>
<keyword evidence="2" id="KW-0378">Hydrolase</keyword>
<evidence type="ECO:0000313" key="5">
    <source>
        <dbReference type="EMBL" id="KAF0691780.1"/>
    </source>
</evidence>
<dbReference type="Gene3D" id="3.40.50.1240">
    <property type="entry name" value="Phosphoglycerate mutase-like"/>
    <property type="match status" value="1"/>
</dbReference>
<evidence type="ECO:0000256" key="1">
    <source>
        <dbReference type="ARBA" id="ARBA00006717"/>
    </source>
</evidence>
<comment type="similarity">
    <text evidence="1">Belongs to the phosphoglycerate mutase family. BPG-dependent PGAM subfamily.</text>
</comment>
<dbReference type="PANTHER" id="PTHR20935:SF0">
    <property type="entry name" value="SERINE_THREONINE-PROTEIN PHOSPHATASE PGAM5, MITOCHONDRIAL"/>
    <property type="match status" value="1"/>
</dbReference>
<dbReference type="GO" id="GO:0004722">
    <property type="term" value="F:protein serine/threonine phosphatase activity"/>
    <property type="evidence" value="ECO:0007669"/>
    <property type="project" value="TreeGrafter"/>
</dbReference>
<organism evidence="6 7">
    <name type="scientific">Aphanomyces stellatus</name>
    <dbReference type="NCBI Taxonomy" id="120398"/>
    <lineage>
        <taxon>Eukaryota</taxon>
        <taxon>Sar</taxon>
        <taxon>Stramenopiles</taxon>
        <taxon>Oomycota</taxon>
        <taxon>Saprolegniomycetes</taxon>
        <taxon>Saprolegniales</taxon>
        <taxon>Verrucalvaceae</taxon>
        <taxon>Aphanomyces</taxon>
    </lineage>
</organism>
<dbReference type="AlphaFoldDB" id="A0A485L7N0"/>
<dbReference type="PANTHER" id="PTHR20935">
    <property type="entry name" value="PHOSPHOGLYCERATE MUTASE-RELATED"/>
    <property type="match status" value="1"/>
</dbReference>
<dbReference type="EMBL" id="VJMH01006021">
    <property type="protein sequence ID" value="KAF0691780.1"/>
    <property type="molecule type" value="Genomic_DNA"/>
</dbReference>
<evidence type="ECO:0000313" key="7">
    <source>
        <dbReference type="Proteomes" id="UP000332933"/>
    </source>
</evidence>
<dbReference type="EMBL" id="CAADRA010006042">
    <property type="protein sequence ID" value="VFT93812.1"/>
    <property type="molecule type" value="Genomic_DNA"/>
</dbReference>
<gene>
    <name evidence="6" type="primary">Aste57867_17051</name>
    <name evidence="5" type="ORF">As57867_016993</name>
    <name evidence="6" type="ORF">ASTE57867_17051</name>
</gene>
<evidence type="ECO:0000256" key="3">
    <source>
        <dbReference type="ARBA" id="ARBA00039765"/>
    </source>
</evidence>
<accession>A0A485L7N0</accession>
<dbReference type="InterPro" id="IPR013078">
    <property type="entry name" value="His_Pase_superF_clade-1"/>
</dbReference>
<keyword evidence="7" id="KW-1185">Reference proteome</keyword>
<protein>
    <recommendedName>
        <fullName evidence="3">Serine/threonine-protein phosphatase PGAM5, mitochondrial</fullName>
    </recommendedName>
    <alternativeName>
        <fullName evidence="4">Serine/threonine-protein phosphatase Pgam5, mitochondrial</fullName>
    </alternativeName>
</protein>
<dbReference type="SUPFAM" id="SSF53254">
    <property type="entry name" value="Phosphoglycerate mutase-like"/>
    <property type="match status" value="1"/>
</dbReference>
<reference evidence="5" key="2">
    <citation type="submission" date="2019-06" db="EMBL/GenBank/DDBJ databases">
        <title>Genomics analysis of Aphanomyces spp. identifies a new class of oomycete effector associated with host adaptation.</title>
        <authorList>
            <person name="Gaulin E."/>
        </authorList>
    </citation>
    <scope>NUCLEOTIDE SEQUENCE</scope>
    <source>
        <strain evidence="5">CBS 578.67</strain>
    </source>
</reference>
<dbReference type="Pfam" id="PF00300">
    <property type="entry name" value="His_Phos_1"/>
    <property type="match status" value="1"/>
</dbReference>
<evidence type="ECO:0000313" key="6">
    <source>
        <dbReference type="EMBL" id="VFT93812.1"/>
    </source>
</evidence>
<evidence type="ECO:0000256" key="2">
    <source>
        <dbReference type="ARBA" id="ARBA00022801"/>
    </source>
</evidence>
<evidence type="ECO:0000256" key="4">
    <source>
        <dbReference type="ARBA" id="ARBA00040722"/>
    </source>
</evidence>
<dbReference type="Proteomes" id="UP000332933">
    <property type="component" value="Unassembled WGS sequence"/>
</dbReference>
<dbReference type="InterPro" id="IPR029033">
    <property type="entry name" value="His_PPase_superfam"/>
</dbReference>
<sequence>MGRNSNARTETYVKEGEVLRASFNSGSGDTLFDMLRKVVPHSRSPSAFDDSASIFHSGGGSDDDADMYDLKTFDHRSKPRMWNNKTKKRVTFPVADEDLCKVEWVAEFYHKYPETPLPYNLFGTRRDIGYEEEEQLLAPSWSKALPYSSVDFGCFQMQMQTRDQSFFVVGPVQIHHVTCMGLSWKTYWAGLSSGLIVFSCDDEPDQVFSCPIHKCRVQILDDTQLKLYEVAGLRDVDELFVKFPNSATLYMWFWAIQVAAATPLFSDTDGYTKTLRRLRAAHKKLTKKPPASSSFLSAIGDKLGLAKPVPEELVLTLPVTLRNPAPRDPLFELSPSRSTAAAPTIQRRILFIRHGEFHNVHFKTPDAEKNLTETGEEMARRTGTYIQDLIEEAGLTYEDVQLVYSTVGRTIQTMDLIAKEIDKAAGIYETFNPYETLSKKTRVARHEFALLRESVPHGLSGSKKFLCRSAKMALALQAICAGDALVPITVVICSSSFIRYCVHQAAYGVGFIASRSEMNQSIVIGHCSVTQIDVDSDNALLLRGVNQMSHLAGIAEYKKTHNPQEGAVVAAAAS</sequence>
<dbReference type="GO" id="GO:0005739">
    <property type="term" value="C:mitochondrion"/>
    <property type="evidence" value="ECO:0007669"/>
    <property type="project" value="TreeGrafter"/>
</dbReference>
<reference evidence="6 7" key="1">
    <citation type="submission" date="2019-03" db="EMBL/GenBank/DDBJ databases">
        <authorList>
            <person name="Gaulin E."/>
            <person name="Dumas B."/>
        </authorList>
    </citation>
    <scope>NUCLEOTIDE SEQUENCE [LARGE SCALE GENOMIC DNA]</scope>
    <source>
        <strain evidence="6">CBS 568.67</strain>
    </source>
</reference>
<dbReference type="GO" id="GO:0090141">
    <property type="term" value="P:positive regulation of mitochondrial fission"/>
    <property type="evidence" value="ECO:0007669"/>
    <property type="project" value="TreeGrafter"/>
</dbReference>
<dbReference type="OrthoDB" id="354304at2759"/>
<name>A0A485L7N0_9STRA</name>
<dbReference type="CDD" id="cd07067">
    <property type="entry name" value="HP_PGM_like"/>
    <property type="match status" value="1"/>
</dbReference>
<proteinExistence type="inferred from homology"/>